<keyword evidence="6 11" id="KW-0547">Nucleotide-binding</keyword>
<organism evidence="13 14">
    <name type="scientific">Strigamia maritima</name>
    <name type="common">European centipede</name>
    <name type="synonym">Geophilus maritimus</name>
    <dbReference type="NCBI Taxonomy" id="126957"/>
    <lineage>
        <taxon>Eukaryota</taxon>
        <taxon>Metazoa</taxon>
        <taxon>Ecdysozoa</taxon>
        <taxon>Arthropoda</taxon>
        <taxon>Myriapoda</taxon>
        <taxon>Chilopoda</taxon>
        <taxon>Pleurostigmophora</taxon>
        <taxon>Geophilomorpha</taxon>
        <taxon>Linotaeniidae</taxon>
        <taxon>Strigamia</taxon>
    </lineage>
</organism>
<evidence type="ECO:0000256" key="8">
    <source>
        <dbReference type="ARBA" id="ARBA00023017"/>
    </source>
</evidence>
<evidence type="ECO:0000256" key="1">
    <source>
        <dbReference type="ARBA" id="ARBA00004245"/>
    </source>
</evidence>
<dbReference type="Pfam" id="PF05783">
    <property type="entry name" value="DLIC"/>
    <property type="match status" value="1"/>
</dbReference>
<dbReference type="PANTHER" id="PTHR12688">
    <property type="entry name" value="DYNEIN LIGHT INTERMEDIATE CHAIN"/>
    <property type="match status" value="1"/>
</dbReference>
<dbReference type="GO" id="GO:0005524">
    <property type="term" value="F:ATP binding"/>
    <property type="evidence" value="ECO:0007669"/>
    <property type="project" value="UniProtKB-KW"/>
</dbReference>
<evidence type="ECO:0000256" key="9">
    <source>
        <dbReference type="ARBA" id="ARBA00023175"/>
    </source>
</evidence>
<keyword evidence="8 11" id="KW-0243">Dynein</keyword>
<dbReference type="InterPro" id="IPR027417">
    <property type="entry name" value="P-loop_NTPase"/>
</dbReference>
<dbReference type="PANTHER" id="PTHR12688:SF0">
    <property type="entry name" value="DYNEIN LIGHT INTERMEDIATE CHAIN"/>
    <property type="match status" value="1"/>
</dbReference>
<comment type="subunit">
    <text evidence="11">Homodimer. The cytoplasmic dynein 1 complex consists of two catalytic heavy chains (HCs) and a number of non-catalytic subunits presented by intermediate chains (ICs).</text>
</comment>
<dbReference type="InterPro" id="IPR008467">
    <property type="entry name" value="Dynein1_light_intermed_chain"/>
</dbReference>
<evidence type="ECO:0000256" key="2">
    <source>
        <dbReference type="ARBA" id="ARBA00006831"/>
    </source>
</evidence>
<sequence>MAPAAKSLNSSGDKSISNDSKKENDQEQNLWGSILTEVQASSTTKLPSCKVLLVLGDNESGKTTLLAKIQGTEDPKKGSGLEYHYVDVRDEYRDDHTRLGAWVLDGDPSHSHLLKFTLTEKSFRHTTVVFCVSMMQPWSILDSLQTWSQILQDHIDRLKFSNEEIKEMQQANLKSWHDYIEPGDDLEGSSSPIRRTSSSISAGGSGDDDHILFPLGENTLTRNLGLDVVVVVTKVSHLYALNLSIVYTRV</sequence>
<evidence type="ECO:0000256" key="7">
    <source>
        <dbReference type="ARBA" id="ARBA00022840"/>
    </source>
</evidence>
<name>T1ISV7_STRMM</name>
<evidence type="ECO:0000313" key="13">
    <source>
        <dbReference type="EnsemblMetazoa" id="SMAR004194-PA"/>
    </source>
</evidence>
<dbReference type="GO" id="GO:0005874">
    <property type="term" value="C:microtubule"/>
    <property type="evidence" value="ECO:0007669"/>
    <property type="project" value="UniProtKB-KW"/>
</dbReference>
<comment type="function">
    <text evidence="11">Acts as one of several non-catalytic accessory components of the cytoplasmic dynein 1 complex that are thought to be involved in linking dynein to cargos and to adapter proteins that regulate dynein function. Cytoplasmic dynein 1 acts as a motor for the intracellular retrograde motility of vesicles and organelles along microtubules. May play a role in binding dynein to membranous organelles or chromosomes.</text>
</comment>
<evidence type="ECO:0000256" key="4">
    <source>
        <dbReference type="ARBA" id="ARBA00022490"/>
    </source>
</evidence>
<dbReference type="SUPFAM" id="SSF52540">
    <property type="entry name" value="P-loop containing nucleoside triphosphate hydrolases"/>
    <property type="match status" value="1"/>
</dbReference>
<dbReference type="AlphaFoldDB" id="T1ISV7"/>
<dbReference type="Proteomes" id="UP000014500">
    <property type="component" value="Unassembled WGS sequence"/>
</dbReference>
<dbReference type="OMA" id="CFIMICV"/>
<keyword evidence="14" id="KW-1185">Reference proteome</keyword>
<reference evidence="13" key="2">
    <citation type="submission" date="2015-02" db="UniProtKB">
        <authorList>
            <consortium name="EnsemblMetazoa"/>
        </authorList>
    </citation>
    <scope>IDENTIFICATION</scope>
</reference>
<comment type="subcellular location">
    <subcellularLocation>
        <location evidence="1 11">Cytoplasm</location>
        <location evidence="1 11">Cytoskeleton</location>
    </subcellularLocation>
</comment>
<evidence type="ECO:0000256" key="11">
    <source>
        <dbReference type="RuleBase" id="RU366047"/>
    </source>
</evidence>
<dbReference type="GO" id="GO:0005868">
    <property type="term" value="C:cytoplasmic dynein complex"/>
    <property type="evidence" value="ECO:0007669"/>
    <property type="project" value="UniProtKB-UniRule"/>
</dbReference>
<keyword evidence="9 11" id="KW-0505">Motor protein</keyword>
<evidence type="ECO:0000256" key="12">
    <source>
        <dbReference type="SAM" id="MobiDB-lite"/>
    </source>
</evidence>
<protein>
    <recommendedName>
        <fullName evidence="11">Dynein light intermediate chain</fullName>
    </recommendedName>
</protein>
<dbReference type="eggNOG" id="KOG3905">
    <property type="taxonomic scope" value="Eukaryota"/>
</dbReference>
<dbReference type="GO" id="GO:0045504">
    <property type="term" value="F:dynein heavy chain binding"/>
    <property type="evidence" value="ECO:0007669"/>
    <property type="project" value="TreeGrafter"/>
</dbReference>
<keyword evidence="10 11" id="KW-0206">Cytoskeleton</keyword>
<feature type="region of interest" description="Disordered" evidence="12">
    <location>
        <begin position="1"/>
        <end position="27"/>
    </location>
</feature>
<keyword evidence="4 11" id="KW-0963">Cytoplasm</keyword>
<evidence type="ECO:0000256" key="5">
    <source>
        <dbReference type="ARBA" id="ARBA00022701"/>
    </source>
</evidence>
<dbReference type="EMBL" id="JH431448">
    <property type="status" value="NOT_ANNOTATED_CDS"/>
    <property type="molecule type" value="Genomic_DNA"/>
</dbReference>
<accession>T1ISV7</accession>
<keyword evidence="3 11" id="KW-0813">Transport</keyword>
<reference evidence="14" key="1">
    <citation type="submission" date="2011-05" db="EMBL/GenBank/DDBJ databases">
        <authorList>
            <person name="Richards S.R."/>
            <person name="Qu J."/>
            <person name="Jiang H."/>
            <person name="Jhangiani S.N."/>
            <person name="Agravi P."/>
            <person name="Goodspeed R."/>
            <person name="Gross S."/>
            <person name="Mandapat C."/>
            <person name="Jackson L."/>
            <person name="Mathew T."/>
            <person name="Pu L."/>
            <person name="Thornton R."/>
            <person name="Saada N."/>
            <person name="Wilczek-Boney K.B."/>
            <person name="Lee S."/>
            <person name="Kovar C."/>
            <person name="Wu Y."/>
            <person name="Scherer S.E."/>
            <person name="Worley K.C."/>
            <person name="Muzny D.M."/>
            <person name="Gibbs R."/>
        </authorList>
    </citation>
    <scope>NUCLEOTIDE SEQUENCE</scope>
    <source>
        <strain evidence="14">Brora</strain>
    </source>
</reference>
<dbReference type="GO" id="GO:0007018">
    <property type="term" value="P:microtubule-based movement"/>
    <property type="evidence" value="ECO:0007669"/>
    <property type="project" value="InterPro"/>
</dbReference>
<keyword evidence="7 11" id="KW-0067">ATP-binding</keyword>
<dbReference type="InterPro" id="IPR022780">
    <property type="entry name" value="Dynein_light_int_chain"/>
</dbReference>
<evidence type="ECO:0000256" key="10">
    <source>
        <dbReference type="ARBA" id="ARBA00023212"/>
    </source>
</evidence>
<comment type="similarity">
    <text evidence="2 11">Belongs to the dynein light intermediate chain family.</text>
</comment>
<proteinExistence type="inferred from homology"/>
<dbReference type="HOGENOM" id="CLU_1112526_0_0_1"/>
<dbReference type="PhylomeDB" id="T1ISV7"/>
<evidence type="ECO:0000313" key="14">
    <source>
        <dbReference type="Proteomes" id="UP000014500"/>
    </source>
</evidence>
<dbReference type="STRING" id="126957.T1ISV7"/>
<dbReference type="Gene3D" id="3.40.50.300">
    <property type="entry name" value="P-loop containing nucleotide triphosphate hydrolases"/>
    <property type="match status" value="1"/>
</dbReference>
<evidence type="ECO:0000256" key="3">
    <source>
        <dbReference type="ARBA" id="ARBA00022448"/>
    </source>
</evidence>
<dbReference type="GO" id="GO:0000226">
    <property type="term" value="P:microtubule cytoskeleton organization"/>
    <property type="evidence" value="ECO:0007669"/>
    <property type="project" value="TreeGrafter"/>
</dbReference>
<dbReference type="GO" id="GO:0005813">
    <property type="term" value="C:centrosome"/>
    <property type="evidence" value="ECO:0007669"/>
    <property type="project" value="TreeGrafter"/>
</dbReference>
<evidence type="ECO:0000256" key="6">
    <source>
        <dbReference type="ARBA" id="ARBA00022741"/>
    </source>
</evidence>
<dbReference type="EnsemblMetazoa" id="SMAR004194-RA">
    <property type="protein sequence ID" value="SMAR004194-PA"/>
    <property type="gene ID" value="SMAR004194"/>
</dbReference>
<feature type="compositionally biased region" description="Polar residues" evidence="12">
    <location>
        <begin position="7"/>
        <end position="18"/>
    </location>
</feature>
<keyword evidence="5 11" id="KW-0493">Microtubule</keyword>